<dbReference type="Gene3D" id="2.40.50.140">
    <property type="entry name" value="Nucleic acid-binding proteins"/>
    <property type="match status" value="6"/>
</dbReference>
<dbReference type="PRINTS" id="PR00681">
    <property type="entry name" value="RIBOSOMALS1"/>
</dbReference>
<sequence>MMVSFAELFEQSNANEVKVEIGAVIQGQVVAIDNDWITVDTGLKSEGIIERGEFLNEAGELEVAVGDTVDVVIEKVDNGMGQTVLSREKAKREESWRTLEQIHENDEVVTGLISSKVKGGFTVEIGSVRAFLPGSLVDVRPIRETTHLEGKELEFKVIKIDKVRNNIVVSRRAVMEAENSAERDELLAKLEEGMEVQGIVKNLTDYGAFVDLGGIDGLLHITDMAWKRIKHPSEAVEVGQELKVKVLKFDRERNRVSLGLKQLGSDPWSEVEQTYPVGTITKARVTNLTDYGCFAEIAEGIEGLVHVSEMDHTNKNIHPSKVVQVGDEVNVMVLEIDGERRRISLGIKQTMPNPWEEFDKKYSKGDKITGTIKSITDFGLFIGLEGGIDGLVHLSDISWNESGEEAIRNYTKGDTVEAQVLQVDAEGNRISLGIKQLNSDTFNEYLSANERGAIVKGTVKEVDAKGAVITLADDVEGYLAAADIARERTEDASKVLNVGDEIEAKIVRADRKARNITLSIKAKDEADERQALKELSNATTENQPKTLGDIFADQLRG</sequence>
<dbReference type="InterPro" id="IPR000110">
    <property type="entry name" value="Ribosomal_bS1"/>
</dbReference>
<accession>A0A7T3F0M6</accession>
<proteinExistence type="inferred from homology"/>
<feature type="domain" description="S1 motif" evidence="7">
    <location>
        <begin position="193"/>
        <end position="261"/>
    </location>
</feature>
<evidence type="ECO:0000256" key="5">
    <source>
        <dbReference type="ARBA" id="ARBA00023274"/>
    </source>
</evidence>
<feature type="domain" description="S1 motif" evidence="7">
    <location>
        <begin position="22"/>
        <end position="88"/>
    </location>
</feature>
<evidence type="ECO:0000313" key="9">
    <source>
        <dbReference type="Proteomes" id="UP000594834"/>
    </source>
</evidence>
<dbReference type="SUPFAM" id="SSF50249">
    <property type="entry name" value="Nucleic acid-binding proteins"/>
    <property type="match status" value="6"/>
</dbReference>
<dbReference type="PROSITE" id="PS50126">
    <property type="entry name" value="S1"/>
    <property type="match status" value="6"/>
</dbReference>
<evidence type="ECO:0000256" key="6">
    <source>
        <dbReference type="PIRNR" id="PIRNR002111"/>
    </source>
</evidence>
<feature type="domain" description="S1 motif" evidence="7">
    <location>
        <begin position="365"/>
        <end position="435"/>
    </location>
</feature>
<evidence type="ECO:0000256" key="1">
    <source>
        <dbReference type="ARBA" id="ARBA00006767"/>
    </source>
</evidence>
<evidence type="ECO:0000256" key="2">
    <source>
        <dbReference type="ARBA" id="ARBA00022737"/>
    </source>
</evidence>
<dbReference type="PIRSF" id="PIRSF002111">
    <property type="entry name" value="RpsA"/>
    <property type="match status" value="1"/>
</dbReference>
<dbReference type="CDD" id="cd05688">
    <property type="entry name" value="S1_RPS1_repeat_ec3"/>
    <property type="match status" value="1"/>
</dbReference>
<dbReference type="InterPro" id="IPR050437">
    <property type="entry name" value="Ribos_protein_bS1-like"/>
</dbReference>
<dbReference type="EMBL" id="CP065728">
    <property type="protein sequence ID" value="QPT45598.1"/>
    <property type="molecule type" value="Genomic_DNA"/>
</dbReference>
<dbReference type="GO" id="GO:0005840">
    <property type="term" value="C:ribosome"/>
    <property type="evidence" value="ECO:0007669"/>
    <property type="project" value="UniProtKB-KW"/>
</dbReference>
<dbReference type="InterPro" id="IPR003029">
    <property type="entry name" value="S1_domain"/>
</dbReference>
<evidence type="ECO:0000256" key="4">
    <source>
        <dbReference type="ARBA" id="ARBA00022980"/>
    </source>
</evidence>
<keyword evidence="2" id="KW-0677">Repeat</keyword>
<protein>
    <recommendedName>
        <fullName evidence="6">30S ribosomal protein S1</fullName>
    </recommendedName>
</protein>
<keyword evidence="4 6" id="KW-0689">Ribosomal protein</keyword>
<dbReference type="SMART" id="SM00316">
    <property type="entry name" value="S1"/>
    <property type="match status" value="6"/>
</dbReference>
<comment type="function">
    <text evidence="6">Binds mRNA; thus facilitating recognition of the initiation point. It is needed to translate mRNA with a short Shine-Dalgarno (SD) purine-rich sequence.</text>
</comment>
<evidence type="ECO:0000259" key="7">
    <source>
        <dbReference type="PROSITE" id="PS50126"/>
    </source>
</evidence>
<dbReference type="CDD" id="cd05691">
    <property type="entry name" value="S1_RPS1_repeat_ec6"/>
    <property type="match status" value="1"/>
</dbReference>
<dbReference type="RefSeq" id="WP_169816059.1">
    <property type="nucleotide sequence ID" value="NZ_CP065728.1"/>
</dbReference>
<dbReference type="InterPro" id="IPR035104">
    <property type="entry name" value="Ribosomal_protein_S1-like"/>
</dbReference>
<dbReference type="Proteomes" id="UP000594834">
    <property type="component" value="Chromosome"/>
</dbReference>
<comment type="similarity">
    <text evidence="1 6">Belongs to the bacterial ribosomal protein bS1 family.</text>
</comment>
<organism evidence="8 9">
    <name type="scientific">Moraxella nonliquefaciens</name>
    <dbReference type="NCBI Taxonomy" id="478"/>
    <lineage>
        <taxon>Bacteria</taxon>
        <taxon>Pseudomonadati</taxon>
        <taxon>Pseudomonadota</taxon>
        <taxon>Gammaproteobacteria</taxon>
        <taxon>Moraxellales</taxon>
        <taxon>Moraxellaceae</taxon>
        <taxon>Moraxella</taxon>
    </lineage>
</organism>
<keyword evidence="3 6" id="KW-0694">RNA-binding</keyword>
<keyword evidence="5 6" id="KW-0687">Ribonucleoprotein</keyword>
<dbReference type="InterPro" id="IPR012340">
    <property type="entry name" value="NA-bd_OB-fold"/>
</dbReference>
<evidence type="ECO:0000256" key="3">
    <source>
        <dbReference type="ARBA" id="ARBA00022884"/>
    </source>
</evidence>
<feature type="domain" description="S1 motif" evidence="7">
    <location>
        <begin position="452"/>
        <end position="521"/>
    </location>
</feature>
<dbReference type="PANTHER" id="PTHR10724">
    <property type="entry name" value="30S RIBOSOMAL PROTEIN S1"/>
    <property type="match status" value="1"/>
</dbReference>
<dbReference type="NCBIfam" id="NF004952">
    <property type="entry name" value="PRK06299.1-2"/>
    <property type="match status" value="1"/>
</dbReference>
<reference evidence="8 9" key="1">
    <citation type="submission" date="2020-12" db="EMBL/GenBank/DDBJ databases">
        <title>FDA dAtabase for Regulatory Grade micrObial Sequences (FDA-ARGOS): Supporting development and validation of Infectious Disease Dx tests.</title>
        <authorList>
            <person name="Sproer C."/>
            <person name="Gronow S."/>
            <person name="Severitt S."/>
            <person name="Schroder I."/>
            <person name="Tallon L."/>
            <person name="Sadzewicz L."/>
            <person name="Zhao X."/>
            <person name="Boylan J."/>
            <person name="Ott S."/>
            <person name="Bowen H."/>
            <person name="Vavikolanu K."/>
            <person name="Mehta A."/>
            <person name="Aluvathingal J."/>
            <person name="Nadendla S."/>
            <person name="Lowell S."/>
            <person name="Myers T."/>
            <person name="Yan Y."/>
            <person name="Sichtig H."/>
        </authorList>
    </citation>
    <scope>NUCLEOTIDE SEQUENCE [LARGE SCALE GENOMIC DNA]</scope>
    <source>
        <strain evidence="8 9">FDAARGOS_869</strain>
    </source>
</reference>
<keyword evidence="9" id="KW-1185">Reference proteome</keyword>
<dbReference type="PANTHER" id="PTHR10724:SF7">
    <property type="entry name" value="SMALL RIBOSOMAL SUBUNIT PROTEIN BS1C"/>
    <property type="match status" value="1"/>
</dbReference>
<gene>
    <name evidence="8" type="primary">rpsA</name>
    <name evidence="8" type="ORF">I6G26_06310</name>
</gene>
<feature type="domain" description="S1 motif" evidence="7">
    <location>
        <begin position="106"/>
        <end position="172"/>
    </location>
</feature>
<dbReference type="CDD" id="cd04465">
    <property type="entry name" value="S1_RPS1_repeat_ec2_hs2"/>
    <property type="match status" value="1"/>
</dbReference>
<name>A0A7T3F0M6_MORNO</name>
<dbReference type="NCBIfam" id="TIGR00717">
    <property type="entry name" value="rpsA"/>
    <property type="match status" value="1"/>
</dbReference>
<dbReference type="NCBIfam" id="NF004954">
    <property type="entry name" value="PRK06299.1-4"/>
    <property type="match status" value="1"/>
</dbReference>
<dbReference type="CDD" id="cd05687">
    <property type="entry name" value="S1_RPS1_repeat_ec1_hs1"/>
    <property type="match status" value="1"/>
</dbReference>
<feature type="domain" description="S1 motif" evidence="7">
    <location>
        <begin position="278"/>
        <end position="348"/>
    </location>
</feature>
<dbReference type="Pfam" id="PF00575">
    <property type="entry name" value="S1"/>
    <property type="match status" value="6"/>
</dbReference>
<evidence type="ECO:0000313" key="8">
    <source>
        <dbReference type="EMBL" id="QPT45598.1"/>
    </source>
</evidence>